<dbReference type="InterPro" id="IPR001248">
    <property type="entry name" value="Pur-cyt_permease"/>
</dbReference>
<proteinExistence type="inferred from homology"/>
<dbReference type="InterPro" id="IPR026030">
    <property type="entry name" value="Pur-cyt_permease_Fcy2/21/22"/>
</dbReference>
<feature type="transmembrane region" description="Helical" evidence="7">
    <location>
        <begin position="58"/>
        <end position="79"/>
    </location>
</feature>
<dbReference type="OrthoDB" id="2116389at2759"/>
<dbReference type="EMBL" id="KN837363">
    <property type="protein sequence ID" value="KIJ26606.1"/>
    <property type="molecule type" value="Genomic_DNA"/>
</dbReference>
<gene>
    <name evidence="8" type="ORF">M422DRAFT_272301</name>
</gene>
<feature type="transmembrane region" description="Helical" evidence="7">
    <location>
        <begin position="196"/>
        <end position="213"/>
    </location>
</feature>
<dbReference type="GO" id="GO:0022857">
    <property type="term" value="F:transmembrane transporter activity"/>
    <property type="evidence" value="ECO:0007669"/>
    <property type="project" value="InterPro"/>
</dbReference>
<feature type="transmembrane region" description="Helical" evidence="7">
    <location>
        <begin position="130"/>
        <end position="154"/>
    </location>
</feature>
<dbReference type="Gene3D" id="1.10.4160.10">
    <property type="entry name" value="Hydantoin permease"/>
    <property type="match status" value="1"/>
</dbReference>
<comment type="similarity">
    <text evidence="2">Belongs to the purine-cytosine permease (2.A.39) family.</text>
</comment>
<feature type="transmembrane region" description="Helical" evidence="7">
    <location>
        <begin position="91"/>
        <end position="110"/>
    </location>
</feature>
<evidence type="ECO:0000256" key="1">
    <source>
        <dbReference type="ARBA" id="ARBA00004141"/>
    </source>
</evidence>
<evidence type="ECO:0000256" key="7">
    <source>
        <dbReference type="SAM" id="Phobius"/>
    </source>
</evidence>
<evidence type="ECO:0000256" key="3">
    <source>
        <dbReference type="ARBA" id="ARBA00022448"/>
    </source>
</evidence>
<keyword evidence="3" id="KW-0813">Transport</keyword>
<evidence type="ECO:0000313" key="9">
    <source>
        <dbReference type="Proteomes" id="UP000054279"/>
    </source>
</evidence>
<keyword evidence="6 7" id="KW-0472">Membrane</keyword>
<organism evidence="8 9">
    <name type="scientific">Sphaerobolus stellatus (strain SS14)</name>
    <dbReference type="NCBI Taxonomy" id="990650"/>
    <lineage>
        <taxon>Eukaryota</taxon>
        <taxon>Fungi</taxon>
        <taxon>Dikarya</taxon>
        <taxon>Basidiomycota</taxon>
        <taxon>Agaricomycotina</taxon>
        <taxon>Agaricomycetes</taxon>
        <taxon>Phallomycetidae</taxon>
        <taxon>Geastrales</taxon>
        <taxon>Sphaerobolaceae</taxon>
        <taxon>Sphaerobolus</taxon>
    </lineage>
</organism>
<dbReference type="HOGENOM" id="CLU_026016_0_0_1"/>
<evidence type="ECO:0008006" key="10">
    <source>
        <dbReference type="Google" id="ProtNLM"/>
    </source>
</evidence>
<evidence type="ECO:0000256" key="4">
    <source>
        <dbReference type="ARBA" id="ARBA00022692"/>
    </source>
</evidence>
<feature type="transmembrane region" description="Helical" evidence="7">
    <location>
        <begin position="166"/>
        <end position="190"/>
    </location>
</feature>
<dbReference type="AlphaFoldDB" id="A0A0C9UM77"/>
<keyword evidence="5 7" id="KW-1133">Transmembrane helix</keyword>
<evidence type="ECO:0000256" key="2">
    <source>
        <dbReference type="ARBA" id="ARBA00008974"/>
    </source>
</evidence>
<dbReference type="PANTHER" id="PTHR31806:SF1">
    <property type="entry name" value="PURINE-CYTOSINE PERMEASE FCY2-RELATED"/>
    <property type="match status" value="1"/>
</dbReference>
<keyword evidence="9" id="KW-1185">Reference proteome</keyword>
<keyword evidence="4 7" id="KW-0812">Transmembrane</keyword>
<evidence type="ECO:0000256" key="5">
    <source>
        <dbReference type="ARBA" id="ARBA00022989"/>
    </source>
</evidence>
<protein>
    <recommendedName>
        <fullName evidence="10">Purine-cytosine permease</fullName>
    </recommendedName>
</protein>
<dbReference type="GO" id="GO:0005886">
    <property type="term" value="C:plasma membrane"/>
    <property type="evidence" value="ECO:0007669"/>
    <property type="project" value="TreeGrafter"/>
</dbReference>
<comment type="subcellular location">
    <subcellularLocation>
        <location evidence="1">Membrane</location>
        <topology evidence="1">Multi-pass membrane protein</topology>
    </subcellularLocation>
</comment>
<accession>A0A0C9UM77</accession>
<evidence type="ECO:0000256" key="6">
    <source>
        <dbReference type="ARBA" id="ARBA00023136"/>
    </source>
</evidence>
<evidence type="ECO:0000313" key="8">
    <source>
        <dbReference type="EMBL" id="KIJ26606.1"/>
    </source>
</evidence>
<dbReference type="PANTHER" id="PTHR31806">
    <property type="entry name" value="PURINE-CYTOSINE PERMEASE FCY2-RELATED"/>
    <property type="match status" value="1"/>
</dbReference>
<reference evidence="8 9" key="1">
    <citation type="submission" date="2014-06" db="EMBL/GenBank/DDBJ databases">
        <title>Evolutionary Origins and Diversification of the Mycorrhizal Mutualists.</title>
        <authorList>
            <consortium name="DOE Joint Genome Institute"/>
            <consortium name="Mycorrhizal Genomics Consortium"/>
            <person name="Kohler A."/>
            <person name="Kuo A."/>
            <person name="Nagy L.G."/>
            <person name="Floudas D."/>
            <person name="Copeland A."/>
            <person name="Barry K.W."/>
            <person name="Cichocki N."/>
            <person name="Veneault-Fourrey C."/>
            <person name="LaButti K."/>
            <person name="Lindquist E.A."/>
            <person name="Lipzen A."/>
            <person name="Lundell T."/>
            <person name="Morin E."/>
            <person name="Murat C."/>
            <person name="Riley R."/>
            <person name="Ohm R."/>
            <person name="Sun H."/>
            <person name="Tunlid A."/>
            <person name="Henrissat B."/>
            <person name="Grigoriev I.V."/>
            <person name="Hibbett D.S."/>
            <person name="Martin F."/>
        </authorList>
    </citation>
    <scope>NUCLEOTIDE SEQUENCE [LARGE SCALE GENOMIC DNA]</scope>
    <source>
        <strain evidence="8 9">SS14</strain>
    </source>
</reference>
<sequence length="277" mass="30031">MDTASNEKVSYDSKNDVEAASGKIGMKQKALNALWATGVETQGIDRVPEDEREDTHSIGMFTLWASVFISLTTFPLGMLGQETFTLTFDHTVATALGFAIIGCSCAGFIGTLGPQLGMRTMIITRYAFGYWGATIISLLNALTQLGFSVIAVILAGQLLHNLNNKLPLAVGIVIIGILSVTICFFGYNLLHHYERYAWMGMIMIFIMMLTLGGKEGYDLNAQKAFEDPPGVLRAADVLSFGAIMFSTPASLAPTVGQKTVPIAQYANCRIASWLQDH</sequence>
<name>A0A0C9UM77_SPHS4</name>
<dbReference type="Pfam" id="PF02133">
    <property type="entry name" value="Transp_cyt_pur"/>
    <property type="match status" value="1"/>
</dbReference>
<dbReference type="Proteomes" id="UP000054279">
    <property type="component" value="Unassembled WGS sequence"/>
</dbReference>